<evidence type="ECO:0000313" key="8">
    <source>
        <dbReference type="EMBL" id="MBB5133549.1"/>
    </source>
</evidence>
<sequence length="148" mass="16483">MDAVLRAAAIYVALLVIFRVSGKRTLAQVTTFDFVLLLIISEATQQALLGEDFSVTMALLVILTLVGLDRLADFLGWRFPRVGKVIDGTPVVLIERGRLLEDRMRQHHLDIDLVLQEARTNQGIRSADEIDYAILERSGAISVIPKKN</sequence>
<evidence type="ECO:0000256" key="4">
    <source>
        <dbReference type="ARBA" id="ARBA00022692"/>
    </source>
</evidence>
<keyword evidence="9" id="KW-1185">Reference proteome</keyword>
<evidence type="ECO:0000256" key="1">
    <source>
        <dbReference type="ARBA" id="ARBA00004651"/>
    </source>
</evidence>
<accession>A0A840P3I7</accession>
<dbReference type="EMBL" id="JACHGN010000006">
    <property type="protein sequence ID" value="MBB5133549.1"/>
    <property type="molecule type" value="Genomic_DNA"/>
</dbReference>
<name>A0A840P3I7_9ACTN</name>
<evidence type="ECO:0000313" key="9">
    <source>
        <dbReference type="Proteomes" id="UP000578449"/>
    </source>
</evidence>
<dbReference type="InterPro" id="IPR007353">
    <property type="entry name" value="DUF421"/>
</dbReference>
<protein>
    <submittedName>
        <fullName evidence="8">Uncharacterized membrane protein YcaP (DUF421 family)</fullName>
    </submittedName>
</protein>
<keyword evidence="3" id="KW-1003">Cell membrane</keyword>
<dbReference type="PANTHER" id="PTHR34582">
    <property type="entry name" value="UPF0702 TRANSMEMBRANE PROTEIN YCAP"/>
    <property type="match status" value="1"/>
</dbReference>
<dbReference type="GO" id="GO:0005886">
    <property type="term" value="C:plasma membrane"/>
    <property type="evidence" value="ECO:0007669"/>
    <property type="project" value="UniProtKB-SubCell"/>
</dbReference>
<evidence type="ECO:0000259" key="7">
    <source>
        <dbReference type="Pfam" id="PF04239"/>
    </source>
</evidence>
<comment type="subcellular location">
    <subcellularLocation>
        <location evidence="1">Cell membrane</location>
        <topology evidence="1">Multi-pass membrane protein</topology>
    </subcellularLocation>
</comment>
<dbReference type="InterPro" id="IPR023090">
    <property type="entry name" value="UPF0702_alpha/beta_dom_sf"/>
</dbReference>
<feature type="domain" description="YetF C-terminal" evidence="7">
    <location>
        <begin position="79"/>
        <end position="148"/>
    </location>
</feature>
<proteinExistence type="inferred from homology"/>
<dbReference type="Proteomes" id="UP000578449">
    <property type="component" value="Unassembled WGS sequence"/>
</dbReference>
<organism evidence="8 9">
    <name type="scientific">Thermocatellispora tengchongensis</name>
    <dbReference type="NCBI Taxonomy" id="1073253"/>
    <lineage>
        <taxon>Bacteria</taxon>
        <taxon>Bacillati</taxon>
        <taxon>Actinomycetota</taxon>
        <taxon>Actinomycetes</taxon>
        <taxon>Streptosporangiales</taxon>
        <taxon>Streptosporangiaceae</taxon>
        <taxon>Thermocatellispora</taxon>
    </lineage>
</organism>
<keyword evidence="6" id="KW-0472">Membrane</keyword>
<dbReference type="RefSeq" id="WP_185050500.1">
    <property type="nucleotide sequence ID" value="NZ_BAABIX010000001.1"/>
</dbReference>
<gene>
    <name evidence="8" type="ORF">HNP84_003275</name>
</gene>
<dbReference type="PANTHER" id="PTHR34582:SF6">
    <property type="entry name" value="UPF0702 TRANSMEMBRANE PROTEIN YCAP"/>
    <property type="match status" value="1"/>
</dbReference>
<evidence type="ECO:0000256" key="3">
    <source>
        <dbReference type="ARBA" id="ARBA00022475"/>
    </source>
</evidence>
<keyword evidence="4" id="KW-0812">Transmembrane</keyword>
<evidence type="ECO:0000256" key="6">
    <source>
        <dbReference type="ARBA" id="ARBA00023136"/>
    </source>
</evidence>
<comment type="similarity">
    <text evidence="2">Belongs to the UPF0702 family.</text>
</comment>
<comment type="caution">
    <text evidence="8">The sequence shown here is derived from an EMBL/GenBank/DDBJ whole genome shotgun (WGS) entry which is preliminary data.</text>
</comment>
<evidence type="ECO:0000256" key="5">
    <source>
        <dbReference type="ARBA" id="ARBA00022989"/>
    </source>
</evidence>
<evidence type="ECO:0000256" key="2">
    <source>
        <dbReference type="ARBA" id="ARBA00006448"/>
    </source>
</evidence>
<dbReference type="AlphaFoldDB" id="A0A840P3I7"/>
<dbReference type="Gene3D" id="3.30.240.20">
    <property type="entry name" value="bsu07140 like domains"/>
    <property type="match status" value="1"/>
</dbReference>
<reference evidence="8 9" key="1">
    <citation type="submission" date="2020-08" db="EMBL/GenBank/DDBJ databases">
        <title>Genomic Encyclopedia of Type Strains, Phase IV (KMG-IV): sequencing the most valuable type-strain genomes for metagenomic binning, comparative biology and taxonomic classification.</title>
        <authorList>
            <person name="Goeker M."/>
        </authorList>
    </citation>
    <scope>NUCLEOTIDE SEQUENCE [LARGE SCALE GENOMIC DNA]</scope>
    <source>
        <strain evidence="8 9">DSM 45615</strain>
    </source>
</reference>
<dbReference type="Pfam" id="PF04239">
    <property type="entry name" value="DUF421"/>
    <property type="match status" value="1"/>
</dbReference>
<keyword evidence="5" id="KW-1133">Transmembrane helix</keyword>